<dbReference type="OrthoDB" id="6433609at2759"/>
<dbReference type="Proteomes" id="UP000887013">
    <property type="component" value="Unassembled WGS sequence"/>
</dbReference>
<evidence type="ECO:0000256" key="1">
    <source>
        <dbReference type="ARBA" id="ARBA00022723"/>
    </source>
</evidence>
<dbReference type="PANTHER" id="PTHR23041:SF78">
    <property type="entry name" value="E3 UBIQUITIN-PROTEIN LIGASE RNF4"/>
    <property type="match status" value="1"/>
</dbReference>
<protein>
    <recommendedName>
        <fullName evidence="5">RING-type domain-containing protein</fullName>
    </recommendedName>
</protein>
<dbReference type="InterPro" id="IPR001841">
    <property type="entry name" value="Znf_RING"/>
</dbReference>
<dbReference type="SUPFAM" id="SSF57850">
    <property type="entry name" value="RING/U-box"/>
    <property type="match status" value="1"/>
</dbReference>
<gene>
    <name evidence="6" type="ORF">NPIL_533401</name>
</gene>
<dbReference type="PROSITE" id="PS50089">
    <property type="entry name" value="ZF_RING_2"/>
    <property type="match status" value="1"/>
</dbReference>
<organism evidence="6 7">
    <name type="scientific">Nephila pilipes</name>
    <name type="common">Giant wood spider</name>
    <name type="synonym">Nephila maculata</name>
    <dbReference type="NCBI Taxonomy" id="299642"/>
    <lineage>
        <taxon>Eukaryota</taxon>
        <taxon>Metazoa</taxon>
        <taxon>Ecdysozoa</taxon>
        <taxon>Arthropoda</taxon>
        <taxon>Chelicerata</taxon>
        <taxon>Arachnida</taxon>
        <taxon>Araneae</taxon>
        <taxon>Araneomorphae</taxon>
        <taxon>Entelegynae</taxon>
        <taxon>Araneoidea</taxon>
        <taxon>Nephilidae</taxon>
        <taxon>Nephila</taxon>
    </lineage>
</organism>
<dbReference type="AlphaFoldDB" id="A0A8X6U3L9"/>
<name>A0A8X6U3L9_NEPPI</name>
<comment type="caution">
    <text evidence="6">The sequence shown here is derived from an EMBL/GenBank/DDBJ whole genome shotgun (WGS) entry which is preliminary data.</text>
</comment>
<dbReference type="PROSITE" id="PS00518">
    <property type="entry name" value="ZF_RING_1"/>
    <property type="match status" value="1"/>
</dbReference>
<keyword evidence="1" id="KW-0479">Metal-binding</keyword>
<reference evidence="6" key="1">
    <citation type="submission" date="2020-08" db="EMBL/GenBank/DDBJ databases">
        <title>Multicomponent nature underlies the extraordinary mechanical properties of spider dragline silk.</title>
        <authorList>
            <person name="Kono N."/>
            <person name="Nakamura H."/>
            <person name="Mori M."/>
            <person name="Yoshida Y."/>
            <person name="Ohtoshi R."/>
            <person name="Malay A.D."/>
            <person name="Moran D.A.P."/>
            <person name="Tomita M."/>
            <person name="Numata K."/>
            <person name="Arakawa K."/>
        </authorList>
    </citation>
    <scope>NUCLEOTIDE SEQUENCE</scope>
</reference>
<evidence type="ECO:0000256" key="3">
    <source>
        <dbReference type="ARBA" id="ARBA00022833"/>
    </source>
</evidence>
<dbReference type="InterPro" id="IPR047134">
    <property type="entry name" value="RNF4"/>
</dbReference>
<accession>A0A8X6U3L9</accession>
<dbReference type="EMBL" id="BMAW01117837">
    <property type="protein sequence ID" value="GFT77019.1"/>
    <property type="molecule type" value="Genomic_DNA"/>
</dbReference>
<evidence type="ECO:0000313" key="7">
    <source>
        <dbReference type="Proteomes" id="UP000887013"/>
    </source>
</evidence>
<sequence>PSSAEIISYTTEILDSIWPATTLIDDSENEDVENVVQEDECTLEENNYQGVAENEPLTQENEVGDEMEEEFAEVLEYTPVASTLEIISSSSRLDYSWKRKADSPAGGENTKRRRLILVECPVCLDAVPDMEKIGKVLMVAVCGHVMCSNCAMRIWIQRRNRCRCPKCHKKYKIDTLQPVYL</sequence>
<evidence type="ECO:0000313" key="6">
    <source>
        <dbReference type="EMBL" id="GFT77019.1"/>
    </source>
</evidence>
<dbReference type="InterPro" id="IPR017907">
    <property type="entry name" value="Znf_RING_CS"/>
</dbReference>
<evidence type="ECO:0000256" key="4">
    <source>
        <dbReference type="PROSITE-ProRule" id="PRU00175"/>
    </source>
</evidence>
<dbReference type="InterPro" id="IPR013083">
    <property type="entry name" value="Znf_RING/FYVE/PHD"/>
</dbReference>
<dbReference type="Gene3D" id="3.30.40.10">
    <property type="entry name" value="Zinc/RING finger domain, C3HC4 (zinc finger)"/>
    <property type="match status" value="1"/>
</dbReference>
<evidence type="ECO:0000256" key="2">
    <source>
        <dbReference type="ARBA" id="ARBA00022771"/>
    </source>
</evidence>
<keyword evidence="7" id="KW-1185">Reference proteome</keyword>
<keyword evidence="2 4" id="KW-0863">Zinc-finger</keyword>
<dbReference type="GO" id="GO:0008270">
    <property type="term" value="F:zinc ion binding"/>
    <property type="evidence" value="ECO:0007669"/>
    <property type="project" value="UniProtKB-KW"/>
</dbReference>
<keyword evidence="3" id="KW-0862">Zinc</keyword>
<dbReference type="PANTHER" id="PTHR23041">
    <property type="entry name" value="RING FINGER DOMAIN-CONTAINING"/>
    <property type="match status" value="1"/>
</dbReference>
<proteinExistence type="predicted"/>
<dbReference type="Pfam" id="PF13445">
    <property type="entry name" value="zf-RING_UBOX"/>
    <property type="match status" value="1"/>
</dbReference>
<dbReference type="SMART" id="SM00184">
    <property type="entry name" value="RING"/>
    <property type="match status" value="1"/>
</dbReference>
<feature type="non-terminal residue" evidence="6">
    <location>
        <position position="1"/>
    </location>
</feature>
<evidence type="ECO:0000259" key="5">
    <source>
        <dbReference type="PROSITE" id="PS50089"/>
    </source>
</evidence>
<dbReference type="InterPro" id="IPR027370">
    <property type="entry name" value="Znf-RING_euk"/>
</dbReference>
<feature type="domain" description="RING-type" evidence="5">
    <location>
        <begin position="120"/>
        <end position="168"/>
    </location>
</feature>